<feature type="compositionally biased region" description="Acidic residues" evidence="1">
    <location>
        <begin position="46"/>
        <end position="63"/>
    </location>
</feature>
<organism evidence="3 4">
    <name type="scientific">Phanerochaete carnosa (strain HHB-10118-sp)</name>
    <name type="common">White-rot fungus</name>
    <name type="synonym">Peniophora carnosa</name>
    <dbReference type="NCBI Taxonomy" id="650164"/>
    <lineage>
        <taxon>Eukaryota</taxon>
        <taxon>Fungi</taxon>
        <taxon>Dikarya</taxon>
        <taxon>Basidiomycota</taxon>
        <taxon>Agaricomycotina</taxon>
        <taxon>Agaricomycetes</taxon>
        <taxon>Polyporales</taxon>
        <taxon>Phanerochaetaceae</taxon>
        <taxon>Phanerochaete</taxon>
    </lineage>
</organism>
<dbReference type="GeneID" id="18910443"/>
<feature type="compositionally biased region" description="Basic and acidic residues" evidence="1">
    <location>
        <begin position="214"/>
        <end position="227"/>
    </location>
</feature>
<dbReference type="InterPro" id="IPR000210">
    <property type="entry name" value="BTB/POZ_dom"/>
</dbReference>
<accession>K5VWK5</accession>
<feature type="compositionally biased region" description="Acidic residues" evidence="1">
    <location>
        <begin position="93"/>
        <end position="102"/>
    </location>
</feature>
<feature type="compositionally biased region" description="Low complexity" evidence="1">
    <location>
        <begin position="316"/>
        <end position="327"/>
    </location>
</feature>
<dbReference type="OrthoDB" id="2746456at2759"/>
<feature type="compositionally biased region" description="Basic and acidic residues" evidence="1">
    <location>
        <begin position="122"/>
        <end position="143"/>
    </location>
</feature>
<feature type="domain" description="BTB" evidence="2">
    <location>
        <begin position="407"/>
        <end position="486"/>
    </location>
</feature>
<name>K5VWK5_PHACS</name>
<dbReference type="EMBL" id="JH930477">
    <property type="protein sequence ID" value="EKM50974.1"/>
    <property type="molecule type" value="Genomic_DNA"/>
</dbReference>
<proteinExistence type="predicted"/>
<dbReference type="HOGENOM" id="CLU_383608_0_0_1"/>
<dbReference type="AlphaFoldDB" id="K5VWK5"/>
<feature type="compositionally biased region" description="Basic and acidic residues" evidence="1">
    <location>
        <begin position="340"/>
        <end position="356"/>
    </location>
</feature>
<gene>
    <name evidence="3" type="ORF">PHACADRAFT_187594</name>
</gene>
<feature type="compositionally biased region" description="Pro residues" evidence="1">
    <location>
        <begin position="294"/>
        <end position="306"/>
    </location>
</feature>
<evidence type="ECO:0000313" key="4">
    <source>
        <dbReference type="Proteomes" id="UP000008370"/>
    </source>
</evidence>
<feature type="region of interest" description="Disordered" evidence="1">
    <location>
        <begin position="1"/>
        <end position="24"/>
    </location>
</feature>
<feature type="compositionally biased region" description="Basic and acidic residues" evidence="1">
    <location>
        <begin position="163"/>
        <end position="191"/>
    </location>
</feature>
<dbReference type="KEGG" id="pco:PHACADRAFT_187594"/>
<dbReference type="InParanoid" id="K5VWK5"/>
<feature type="compositionally biased region" description="Basic and acidic residues" evidence="1">
    <location>
        <begin position="255"/>
        <end position="267"/>
    </location>
</feature>
<feature type="compositionally biased region" description="Polar residues" evidence="1">
    <location>
        <begin position="376"/>
        <end position="385"/>
    </location>
</feature>
<dbReference type="Proteomes" id="UP000008370">
    <property type="component" value="Unassembled WGS sequence"/>
</dbReference>
<evidence type="ECO:0000256" key="1">
    <source>
        <dbReference type="SAM" id="MobiDB-lite"/>
    </source>
</evidence>
<feature type="region of interest" description="Disordered" evidence="1">
    <location>
        <begin position="45"/>
        <end position="400"/>
    </location>
</feature>
<reference evidence="3 4" key="1">
    <citation type="journal article" date="2012" name="BMC Genomics">
        <title>Comparative genomics of the white-rot fungi, Phanerochaete carnosa and P. chrysosporium, to elucidate the genetic basis of the distinct wood types they colonize.</title>
        <authorList>
            <person name="Suzuki H."/>
            <person name="MacDonald J."/>
            <person name="Syed K."/>
            <person name="Salamov A."/>
            <person name="Hori C."/>
            <person name="Aerts A."/>
            <person name="Henrissat B."/>
            <person name="Wiebenga A."/>
            <person name="vanKuyk P.A."/>
            <person name="Barry K."/>
            <person name="Lindquist E."/>
            <person name="LaButti K."/>
            <person name="Lapidus A."/>
            <person name="Lucas S."/>
            <person name="Coutinho P."/>
            <person name="Gong Y."/>
            <person name="Samejima M."/>
            <person name="Mahadevan R."/>
            <person name="Abou-Zaid M."/>
            <person name="de Vries R.P."/>
            <person name="Igarashi K."/>
            <person name="Yadav J.S."/>
            <person name="Grigoriev I.V."/>
            <person name="Master E.R."/>
        </authorList>
    </citation>
    <scope>NUCLEOTIDE SEQUENCE [LARGE SCALE GENOMIC DNA]</scope>
    <source>
        <strain evidence="3 4">HHB-10118-sp</strain>
    </source>
</reference>
<dbReference type="CDD" id="cd18186">
    <property type="entry name" value="BTB_POZ_ZBTB_KLHL-like"/>
    <property type="match status" value="1"/>
</dbReference>
<evidence type="ECO:0000259" key="2">
    <source>
        <dbReference type="PROSITE" id="PS50097"/>
    </source>
</evidence>
<keyword evidence="4" id="KW-1185">Reference proteome</keyword>
<feature type="compositionally biased region" description="Polar residues" evidence="1">
    <location>
        <begin position="144"/>
        <end position="155"/>
    </location>
</feature>
<evidence type="ECO:0000313" key="3">
    <source>
        <dbReference type="EMBL" id="EKM50974.1"/>
    </source>
</evidence>
<feature type="compositionally biased region" description="Low complexity" evidence="1">
    <location>
        <begin position="237"/>
        <end position="249"/>
    </location>
</feature>
<sequence>MLKQEPIEAEIDLTGDSTPLKRERSPIDIDMLSVGNKDVPIVIIDSDSDAEVDMQMDEDDEGARDELMEDKTEESELEYMEVQPKAQEKTVDAEDDEVEEEPTGYLPEEASKEPSEDPPGEASKDLLRESSEEPSRELSKESTQEVYSVVSTRVPSTEPEEQEQLKAKAEVMAERSSERSESREIPTETLEKSPTPDPFEQARRDSTPAPGTPPDERAPAGEDREATPRPQVPISPVPSLSSSSSSSGPEEPDEATARHIDFLRPKPNEFMLPATQPAPLSTKKRAFAAVAADAPPPPSSLPTPKPVPRRREFLRTPVSKPTPVTVPLLRVSGSTSTAKETSERPDSISSDEDARQAKRVKTTTSPTAIKRAPVQTPRSTSQGPGATQHVKTSRRPTKHAEHWHIDGSVVLQLGGVAFRLHRSRLSQQSTFLAKLFHDGREGREIINVVFEERVTRAKRQGSMDDQPLYVIDGVAPDDFAKLLNALDNAINYIFQPPEFPDLAALLRASLALSFTALSTFATRTLETMWPSSMPTLAVHPNAKHAEETVVLARTCGLPSLLKSAFYELLRAPGLGQSVEQEFLLDGANEERARRKVPPADLARLIKTREELAAQWARAAALPPDPREFGCSSFGGRQCAVTTVDAVRLWREAVHASDLYIEYMHDPIAGLERLCDLGWVELGFCKNCVGAWCASWARQREKVWANLELWLELPRKEEEEEL</sequence>
<protein>
    <recommendedName>
        <fullName evidence="2">BTB domain-containing protein</fullName>
    </recommendedName>
</protein>
<dbReference type="PROSITE" id="PS50097">
    <property type="entry name" value="BTB"/>
    <property type="match status" value="1"/>
</dbReference>
<dbReference type="RefSeq" id="XP_007400138.1">
    <property type="nucleotide sequence ID" value="XM_007400076.1"/>
</dbReference>